<name>A0A2W7PYM0_9BURK</name>
<accession>A0A2W7PYM0</accession>
<evidence type="ECO:0000256" key="1">
    <source>
        <dbReference type="ARBA" id="ARBA00006174"/>
    </source>
</evidence>
<sequence>MHATEAFGPFFSTIKAGPLAPEVLHHAKRALVDWHAALFPGIGTDPVQRLQGVLAEELGRGNAMLPMRKRATARAAALLNGAAAHAAEIDDSFRDAMYHPGAATIAAAMAAAQDVGASGETLLKAIVVGYEVSTRIGVVLGRAHYRFWHSTATVGTFGAAAAAAFLYGASEAQLAHALATAATFAAGLQQAFRMDSMSKPLHAGRAAEGGLLAARAAVAGITGSLDVLDGETGMGRAMSDGPDWNGLASTLGQDFHICRLTFKNHIGCGHTFAAIDGALALKAQLGIETAQIRRIRVATYRPALDIACYLDPRNENEARFSLRFIVAAALVHGSVRLSAYTPERLRDRETRRLMDCMTVEVDPVIDGWFPGKRAARIEFETADGATADYLQPNRKGDPEDPLTDADLDGKLMELASPVIGADGARRLAQQIWSVETAPAVTLFG</sequence>
<feature type="domain" description="MmgE/PrpD C-terminal" evidence="3">
    <location>
        <begin position="268"/>
        <end position="431"/>
    </location>
</feature>
<evidence type="ECO:0000259" key="3">
    <source>
        <dbReference type="Pfam" id="PF19305"/>
    </source>
</evidence>
<dbReference type="PANTHER" id="PTHR16943">
    <property type="entry name" value="2-METHYLCITRATE DEHYDRATASE-RELATED"/>
    <property type="match status" value="1"/>
</dbReference>
<dbReference type="Pfam" id="PF19305">
    <property type="entry name" value="MmgE_PrpD_C"/>
    <property type="match status" value="1"/>
</dbReference>
<comment type="similarity">
    <text evidence="1">Belongs to the PrpD family.</text>
</comment>
<dbReference type="InterPro" id="IPR042183">
    <property type="entry name" value="MmgE/PrpD_sf_1"/>
</dbReference>
<organism evidence="4 5">
    <name type="scientific">Cupriavidus phytorum</name>
    <dbReference type="NCBI Taxonomy" id="3024399"/>
    <lineage>
        <taxon>Bacteria</taxon>
        <taxon>Pseudomonadati</taxon>
        <taxon>Pseudomonadota</taxon>
        <taxon>Betaproteobacteria</taxon>
        <taxon>Burkholderiales</taxon>
        <taxon>Burkholderiaceae</taxon>
        <taxon>Cupriavidus</taxon>
    </lineage>
</organism>
<dbReference type="InterPro" id="IPR042188">
    <property type="entry name" value="MmgE/PrpD_sf_2"/>
</dbReference>
<dbReference type="Pfam" id="PF03972">
    <property type="entry name" value="MmgE_PrpD_N"/>
    <property type="match status" value="1"/>
</dbReference>
<dbReference type="InterPro" id="IPR045337">
    <property type="entry name" value="MmgE_PrpD_C"/>
</dbReference>
<gene>
    <name evidence="4" type="ORF">C7416_10121</name>
</gene>
<dbReference type="SUPFAM" id="SSF103378">
    <property type="entry name" value="2-methylcitrate dehydratase PrpD"/>
    <property type="match status" value="1"/>
</dbReference>
<dbReference type="Proteomes" id="UP000249638">
    <property type="component" value="Unassembled WGS sequence"/>
</dbReference>
<dbReference type="InterPro" id="IPR005656">
    <property type="entry name" value="MmgE_PrpD"/>
</dbReference>
<evidence type="ECO:0000259" key="2">
    <source>
        <dbReference type="Pfam" id="PF03972"/>
    </source>
</evidence>
<keyword evidence="5" id="KW-1185">Reference proteome</keyword>
<dbReference type="InterPro" id="IPR036148">
    <property type="entry name" value="MmgE/PrpD_sf"/>
</dbReference>
<dbReference type="InterPro" id="IPR045336">
    <property type="entry name" value="MmgE_PrpD_N"/>
</dbReference>
<evidence type="ECO:0000313" key="4">
    <source>
        <dbReference type="EMBL" id="PZX33739.1"/>
    </source>
</evidence>
<protein>
    <submittedName>
        <fullName evidence="4">2-methylcitrate dehydratase PrpD</fullName>
    </submittedName>
</protein>
<reference evidence="4" key="1">
    <citation type="submission" date="2018-06" db="EMBL/GenBank/DDBJ databases">
        <title>Genomic Encyclopedia of Type Strains, Phase IV (KMG-V): Genome sequencing to study the core and pangenomes of soil and plant-associated prokaryotes.</title>
        <authorList>
            <person name="Whitman W."/>
        </authorList>
    </citation>
    <scope>NUCLEOTIDE SEQUENCE [LARGE SCALE GENOMIC DNA]</scope>
    <source>
        <strain evidence="4">MLR2-44</strain>
    </source>
</reference>
<dbReference type="GO" id="GO:0016829">
    <property type="term" value="F:lyase activity"/>
    <property type="evidence" value="ECO:0007669"/>
    <property type="project" value="InterPro"/>
</dbReference>
<dbReference type="AlphaFoldDB" id="A0A2W7PYM0"/>
<dbReference type="Gene3D" id="1.10.4100.10">
    <property type="entry name" value="2-methylcitrate dehydratase PrpD"/>
    <property type="match status" value="1"/>
</dbReference>
<dbReference type="EMBL" id="QKZN01000001">
    <property type="protein sequence ID" value="PZX33739.1"/>
    <property type="molecule type" value="Genomic_DNA"/>
</dbReference>
<comment type="caution">
    <text evidence="4">The sequence shown here is derived from an EMBL/GenBank/DDBJ whole genome shotgun (WGS) entry which is preliminary data.</text>
</comment>
<evidence type="ECO:0000313" key="5">
    <source>
        <dbReference type="Proteomes" id="UP000249638"/>
    </source>
</evidence>
<proteinExistence type="inferred from homology"/>
<dbReference type="Gene3D" id="3.30.1330.120">
    <property type="entry name" value="2-methylcitrate dehydratase PrpD"/>
    <property type="match status" value="1"/>
</dbReference>
<feature type="domain" description="MmgE/PrpD N-terminal" evidence="2">
    <location>
        <begin position="9"/>
        <end position="245"/>
    </location>
</feature>
<dbReference type="PANTHER" id="PTHR16943:SF8">
    <property type="entry name" value="2-METHYLCITRATE DEHYDRATASE"/>
    <property type="match status" value="1"/>
</dbReference>